<evidence type="ECO:0000259" key="8">
    <source>
        <dbReference type="PROSITE" id="PS50850"/>
    </source>
</evidence>
<comment type="caution">
    <text evidence="9">The sequence shown here is derived from an EMBL/GenBank/DDBJ whole genome shotgun (WGS) entry which is preliminary data.</text>
</comment>
<organism evidence="9 10">
    <name type="scientific">Micromonospora solifontis</name>
    <dbReference type="NCBI Taxonomy" id="2487138"/>
    <lineage>
        <taxon>Bacteria</taxon>
        <taxon>Bacillati</taxon>
        <taxon>Actinomycetota</taxon>
        <taxon>Actinomycetes</taxon>
        <taxon>Micromonosporales</taxon>
        <taxon>Micromonosporaceae</taxon>
        <taxon>Micromonospora</taxon>
    </lineage>
</organism>
<keyword evidence="5 7" id="KW-1133">Transmembrane helix</keyword>
<feature type="transmembrane region" description="Helical" evidence="7">
    <location>
        <begin position="270"/>
        <end position="289"/>
    </location>
</feature>
<dbReference type="PANTHER" id="PTHR23514:SF3">
    <property type="entry name" value="BYPASS OF STOP CODON PROTEIN 6"/>
    <property type="match status" value="1"/>
</dbReference>
<protein>
    <submittedName>
        <fullName evidence="9">MFS transporter</fullName>
    </submittedName>
</protein>
<dbReference type="Pfam" id="PF07690">
    <property type="entry name" value="MFS_1"/>
    <property type="match status" value="1"/>
</dbReference>
<dbReference type="InterPro" id="IPR011701">
    <property type="entry name" value="MFS"/>
</dbReference>
<feature type="transmembrane region" description="Helical" evidence="7">
    <location>
        <begin position="234"/>
        <end position="258"/>
    </location>
</feature>
<feature type="transmembrane region" description="Helical" evidence="7">
    <location>
        <begin position="74"/>
        <end position="94"/>
    </location>
</feature>
<evidence type="ECO:0000256" key="7">
    <source>
        <dbReference type="SAM" id="Phobius"/>
    </source>
</evidence>
<feature type="transmembrane region" description="Helical" evidence="7">
    <location>
        <begin position="162"/>
        <end position="182"/>
    </location>
</feature>
<evidence type="ECO:0000256" key="5">
    <source>
        <dbReference type="ARBA" id="ARBA00022989"/>
    </source>
</evidence>
<proteinExistence type="inferred from homology"/>
<accession>A0ABX9WKI4</accession>
<keyword evidence="3" id="KW-0813">Transport</keyword>
<feature type="transmembrane region" description="Helical" evidence="7">
    <location>
        <begin position="134"/>
        <end position="156"/>
    </location>
</feature>
<name>A0ABX9WKI4_9ACTN</name>
<evidence type="ECO:0000256" key="4">
    <source>
        <dbReference type="ARBA" id="ARBA00022692"/>
    </source>
</evidence>
<dbReference type="SUPFAM" id="SSF103473">
    <property type="entry name" value="MFS general substrate transporter"/>
    <property type="match status" value="1"/>
</dbReference>
<dbReference type="PANTHER" id="PTHR23514">
    <property type="entry name" value="BYPASS OF STOP CODON PROTEIN 6"/>
    <property type="match status" value="1"/>
</dbReference>
<evidence type="ECO:0000256" key="1">
    <source>
        <dbReference type="ARBA" id="ARBA00004651"/>
    </source>
</evidence>
<dbReference type="RefSeq" id="WP_123239953.1">
    <property type="nucleotide sequence ID" value="NZ_JAAHBY010000012.1"/>
</dbReference>
<feature type="transmembrane region" description="Helical" evidence="7">
    <location>
        <begin position="326"/>
        <end position="348"/>
    </location>
</feature>
<gene>
    <name evidence="9" type="ORF">EFE23_06355</name>
</gene>
<dbReference type="Gene3D" id="1.20.1250.20">
    <property type="entry name" value="MFS general substrate transporter like domains"/>
    <property type="match status" value="1"/>
</dbReference>
<evidence type="ECO:0000256" key="2">
    <source>
        <dbReference type="ARBA" id="ARBA00008335"/>
    </source>
</evidence>
<feature type="transmembrane region" description="Helical" evidence="7">
    <location>
        <begin position="100"/>
        <end position="122"/>
    </location>
</feature>
<dbReference type="PROSITE" id="PS50850">
    <property type="entry name" value="MFS"/>
    <property type="match status" value="1"/>
</dbReference>
<keyword evidence="6 7" id="KW-0472">Membrane</keyword>
<dbReference type="InterPro" id="IPR036259">
    <property type="entry name" value="MFS_trans_sf"/>
</dbReference>
<feature type="domain" description="Major facilitator superfamily (MFS) profile" evidence="8">
    <location>
        <begin position="11"/>
        <end position="410"/>
    </location>
</feature>
<keyword evidence="4 7" id="KW-0812">Transmembrane</keyword>
<dbReference type="EMBL" id="RJLN01000012">
    <property type="protein sequence ID" value="RNM00268.1"/>
    <property type="molecule type" value="Genomic_DNA"/>
</dbReference>
<comment type="similarity">
    <text evidence="2">Belongs to the major facilitator superfamily.</text>
</comment>
<comment type="subcellular location">
    <subcellularLocation>
        <location evidence="1">Cell membrane</location>
        <topology evidence="1">Multi-pass membrane protein</topology>
    </subcellularLocation>
</comment>
<dbReference type="Proteomes" id="UP000280698">
    <property type="component" value="Unassembled WGS sequence"/>
</dbReference>
<evidence type="ECO:0000313" key="10">
    <source>
        <dbReference type="Proteomes" id="UP000280698"/>
    </source>
</evidence>
<dbReference type="InterPro" id="IPR051788">
    <property type="entry name" value="MFS_Transporter"/>
</dbReference>
<evidence type="ECO:0000313" key="9">
    <source>
        <dbReference type="EMBL" id="RNM00268.1"/>
    </source>
</evidence>
<feature type="transmembrane region" description="Helical" evidence="7">
    <location>
        <begin position="46"/>
        <end position="67"/>
    </location>
</feature>
<keyword evidence="10" id="KW-1185">Reference proteome</keyword>
<feature type="transmembrane region" description="Helical" evidence="7">
    <location>
        <begin position="360"/>
        <end position="382"/>
    </location>
</feature>
<dbReference type="InterPro" id="IPR020846">
    <property type="entry name" value="MFS_dom"/>
</dbReference>
<sequence length="420" mass="42242">MPRTPTPRPSLLLLAYLAFVSLGLPDGLIGVGWPSIRVDLGVPTEAVGVVLTAGTIAYLTSSVLAGFTLARLGVGWLLAGSTLLASLALTGYALTPALALMVGFALLLGLGSGAIDAGLNAYAAGAFGPRHMNWMHAFFGLGVAIGPLIMTGVLGAGLSWRWGYGLVATAQLALAAAFALTVRAWRDRAPVPVPADPVAPAMVPGNPAEPVAAPAGEGGRPVPPRIGETLRLPAVWLGGAAFAIYVAVEVTTGLWAFLLLTEGRGLDRPVAGLCVSGYWGSLFVGRVVQGLVAERLGTPRVLRGSLLGLVAGAALIALPAPAWVTVAGLLVLGFAAAPVFPLLTLTTAERVGAAHADRAIGLQMGGAGVGAALVPAAVGVLLARTTVVVLGATLLVLTVALVALHSASSRLTQGRTHASG</sequence>
<feature type="transmembrane region" description="Helical" evidence="7">
    <location>
        <begin position="301"/>
        <end position="320"/>
    </location>
</feature>
<feature type="transmembrane region" description="Helical" evidence="7">
    <location>
        <begin position="388"/>
        <end position="407"/>
    </location>
</feature>
<reference evidence="9 10" key="1">
    <citation type="submission" date="2018-11" db="EMBL/GenBank/DDBJ databases">
        <title>Micromonospora sp. PPF5-17, a new actinomycetes isolated from a hot spring soil.</title>
        <authorList>
            <person name="Thawai C."/>
        </authorList>
    </citation>
    <scope>NUCLEOTIDE SEQUENCE [LARGE SCALE GENOMIC DNA]</scope>
    <source>
        <strain evidence="9 10">PPF5-17</strain>
    </source>
</reference>
<evidence type="ECO:0000256" key="3">
    <source>
        <dbReference type="ARBA" id="ARBA00022448"/>
    </source>
</evidence>
<evidence type="ECO:0000256" key="6">
    <source>
        <dbReference type="ARBA" id="ARBA00023136"/>
    </source>
</evidence>